<feature type="chain" id="PRO_5045140929" evidence="2">
    <location>
        <begin position="25"/>
        <end position="115"/>
    </location>
</feature>
<accession>A0ABV7LMQ6</accession>
<protein>
    <submittedName>
        <fullName evidence="3">Uncharacterized protein</fullName>
    </submittedName>
</protein>
<reference evidence="4" key="1">
    <citation type="journal article" date="2019" name="Int. J. Syst. Evol. Microbiol.">
        <title>The Global Catalogue of Microorganisms (GCM) 10K type strain sequencing project: providing services to taxonomists for standard genome sequencing and annotation.</title>
        <authorList>
            <consortium name="The Broad Institute Genomics Platform"/>
            <consortium name="The Broad Institute Genome Sequencing Center for Infectious Disease"/>
            <person name="Wu L."/>
            <person name="Ma J."/>
        </authorList>
    </citation>
    <scope>NUCLEOTIDE SEQUENCE [LARGE SCALE GENOMIC DNA]</scope>
    <source>
        <strain evidence="4">CECT 7698</strain>
    </source>
</reference>
<feature type="region of interest" description="Disordered" evidence="1">
    <location>
        <begin position="29"/>
        <end position="50"/>
    </location>
</feature>
<sequence>MRYTTLLTGLLLGMALAFATPALADHERRSGYHQPSHHHYHGHHHKGGRHYRAPHYARHYRHHHRPSRIIEKHVIIHEQPRYLPPRHGDHHYYHRSSSVPLVTVGGYPVVTIRVD</sequence>
<keyword evidence="4" id="KW-1185">Reference proteome</keyword>
<evidence type="ECO:0000256" key="1">
    <source>
        <dbReference type="SAM" id="MobiDB-lite"/>
    </source>
</evidence>
<feature type="compositionally biased region" description="Basic residues" evidence="1">
    <location>
        <begin position="35"/>
        <end position="50"/>
    </location>
</feature>
<dbReference type="EMBL" id="JBHRUG010000016">
    <property type="protein sequence ID" value="MFC3283283.1"/>
    <property type="molecule type" value="Genomic_DNA"/>
</dbReference>
<dbReference type="Proteomes" id="UP001595579">
    <property type="component" value="Unassembled WGS sequence"/>
</dbReference>
<comment type="caution">
    <text evidence="3">The sequence shown here is derived from an EMBL/GenBank/DDBJ whole genome shotgun (WGS) entry which is preliminary data.</text>
</comment>
<evidence type="ECO:0000313" key="3">
    <source>
        <dbReference type="EMBL" id="MFC3283283.1"/>
    </source>
</evidence>
<keyword evidence="2" id="KW-0732">Signal</keyword>
<feature type="signal peptide" evidence="2">
    <location>
        <begin position="1"/>
        <end position="24"/>
    </location>
</feature>
<gene>
    <name evidence="3" type="ORF">ACFOEV_06630</name>
</gene>
<name>A0ABV7LMQ6_9GAMM</name>
<proteinExistence type="predicted"/>
<dbReference type="RefSeq" id="WP_386772350.1">
    <property type="nucleotide sequence ID" value="NZ_JBHRUG010000016.1"/>
</dbReference>
<evidence type="ECO:0000256" key="2">
    <source>
        <dbReference type="SAM" id="SignalP"/>
    </source>
</evidence>
<evidence type="ECO:0000313" key="4">
    <source>
        <dbReference type="Proteomes" id="UP001595579"/>
    </source>
</evidence>
<organism evidence="3 4">
    <name type="scientific">Litchfieldella rifensis</name>
    <dbReference type="NCBI Taxonomy" id="762643"/>
    <lineage>
        <taxon>Bacteria</taxon>
        <taxon>Pseudomonadati</taxon>
        <taxon>Pseudomonadota</taxon>
        <taxon>Gammaproteobacteria</taxon>
        <taxon>Oceanospirillales</taxon>
        <taxon>Halomonadaceae</taxon>
        <taxon>Litchfieldella</taxon>
    </lineage>
</organism>